<dbReference type="OrthoDB" id="691089at2759"/>
<feature type="compositionally biased region" description="Acidic residues" evidence="5">
    <location>
        <begin position="20"/>
        <end position="30"/>
    </location>
</feature>
<comment type="subcellular location">
    <subcellularLocation>
        <location evidence="4">Nucleus</location>
    </subcellularLocation>
</comment>
<feature type="compositionally biased region" description="Basic residues" evidence="5">
    <location>
        <begin position="43"/>
        <end position="52"/>
    </location>
</feature>
<evidence type="ECO:0000256" key="1">
    <source>
        <dbReference type="ARBA" id="ARBA00005510"/>
    </source>
</evidence>
<evidence type="ECO:0000256" key="3">
    <source>
        <dbReference type="ARBA" id="ARBA00023163"/>
    </source>
</evidence>
<proteinExistence type="inferred from homology"/>
<comment type="similarity">
    <text evidence="1">Belongs to the bHLH protein family.</text>
</comment>
<comment type="caution">
    <text evidence="7">The sequence shown here is derived from an EMBL/GenBank/DDBJ whole genome shotgun (WGS) entry which is preliminary data.</text>
</comment>
<dbReference type="PROSITE" id="PS50888">
    <property type="entry name" value="BHLH"/>
    <property type="match status" value="1"/>
</dbReference>
<evidence type="ECO:0000313" key="8">
    <source>
        <dbReference type="Proteomes" id="UP000095767"/>
    </source>
</evidence>
<dbReference type="SMART" id="SM00353">
    <property type="entry name" value="HLH"/>
    <property type="match status" value="1"/>
</dbReference>
<evidence type="ECO:0000256" key="4">
    <source>
        <dbReference type="RuleBase" id="RU369104"/>
    </source>
</evidence>
<keyword evidence="3 4" id="KW-0804">Transcription</keyword>
<dbReference type="GO" id="GO:0046983">
    <property type="term" value="F:protein dimerization activity"/>
    <property type="evidence" value="ECO:0007669"/>
    <property type="project" value="InterPro"/>
</dbReference>
<dbReference type="PANTHER" id="PTHR11514:SF129">
    <property type="entry name" value="TRANSCRIPTION FACTOR"/>
    <property type="match status" value="1"/>
</dbReference>
<dbReference type="SUPFAM" id="SSF47459">
    <property type="entry name" value="HLH, helix-loop-helix DNA-binding domain"/>
    <property type="match status" value="1"/>
</dbReference>
<keyword evidence="8" id="KW-1185">Reference proteome</keyword>
<protein>
    <recommendedName>
        <fullName evidence="4">Transcription factor</fullName>
        <shortName evidence="4">bHLH transcription factor</shortName>
    </recommendedName>
    <alternativeName>
        <fullName evidence="4">Basic helix-loop-helix protein</fullName>
    </alternativeName>
</protein>
<reference evidence="7 8" key="1">
    <citation type="submission" date="2016-09" db="EMBL/GenBank/DDBJ databases">
        <title>The draft genome of Dichanthelium oligosanthes: A C3 panicoid grass species.</title>
        <authorList>
            <person name="Studer A.J."/>
            <person name="Schnable J.C."/>
            <person name="Brutnell T.P."/>
        </authorList>
    </citation>
    <scope>NUCLEOTIDE SEQUENCE [LARGE SCALE GENOMIC DNA]</scope>
    <source>
        <strain evidence="8">cv. Kellogg 1175</strain>
        <tissue evidence="7">Leaf</tissue>
    </source>
</reference>
<dbReference type="Gene3D" id="4.10.280.10">
    <property type="entry name" value="Helix-loop-helix DNA-binding domain"/>
    <property type="match status" value="1"/>
</dbReference>
<dbReference type="InterPro" id="IPR045084">
    <property type="entry name" value="AIB/MYC-like"/>
</dbReference>
<feature type="region of interest" description="Disordered" evidence="5">
    <location>
        <begin position="1"/>
        <end position="70"/>
    </location>
</feature>
<dbReference type="STRING" id="888268.A0A1E5UYG1"/>
<dbReference type="Proteomes" id="UP000095767">
    <property type="component" value="Unassembled WGS sequence"/>
</dbReference>
<dbReference type="GO" id="GO:0005634">
    <property type="term" value="C:nucleus"/>
    <property type="evidence" value="ECO:0007669"/>
    <property type="project" value="UniProtKB-SubCell"/>
</dbReference>
<keyword evidence="4" id="KW-0539">Nucleus</keyword>
<name>A0A1E5UYG1_9POAL</name>
<dbReference type="Pfam" id="PF00010">
    <property type="entry name" value="HLH"/>
    <property type="match status" value="1"/>
</dbReference>
<accession>A0A1E5UYG1</accession>
<evidence type="ECO:0000313" key="7">
    <source>
        <dbReference type="EMBL" id="OEL17936.1"/>
    </source>
</evidence>
<dbReference type="AlphaFoldDB" id="A0A1E5UYG1"/>
<organism evidence="7 8">
    <name type="scientific">Dichanthelium oligosanthes</name>
    <dbReference type="NCBI Taxonomy" id="888268"/>
    <lineage>
        <taxon>Eukaryota</taxon>
        <taxon>Viridiplantae</taxon>
        <taxon>Streptophyta</taxon>
        <taxon>Embryophyta</taxon>
        <taxon>Tracheophyta</taxon>
        <taxon>Spermatophyta</taxon>
        <taxon>Magnoliopsida</taxon>
        <taxon>Liliopsida</taxon>
        <taxon>Poales</taxon>
        <taxon>Poaceae</taxon>
        <taxon>PACMAD clade</taxon>
        <taxon>Panicoideae</taxon>
        <taxon>Panicodae</taxon>
        <taxon>Paniceae</taxon>
        <taxon>Dichantheliinae</taxon>
        <taxon>Dichanthelium</taxon>
    </lineage>
</organism>
<evidence type="ECO:0000256" key="5">
    <source>
        <dbReference type="SAM" id="MobiDB-lite"/>
    </source>
</evidence>
<feature type="domain" description="BHLH" evidence="6">
    <location>
        <begin position="57"/>
        <end position="106"/>
    </location>
</feature>
<dbReference type="PANTHER" id="PTHR11514">
    <property type="entry name" value="MYC"/>
    <property type="match status" value="1"/>
</dbReference>
<evidence type="ECO:0000256" key="2">
    <source>
        <dbReference type="ARBA" id="ARBA00023015"/>
    </source>
</evidence>
<evidence type="ECO:0000259" key="6">
    <source>
        <dbReference type="PROSITE" id="PS50888"/>
    </source>
</evidence>
<gene>
    <name evidence="7" type="ORF">BAE44_0021046</name>
</gene>
<keyword evidence="2 4" id="KW-0805">Transcription regulation</keyword>
<dbReference type="EMBL" id="LWDX02058246">
    <property type="protein sequence ID" value="OEL17936.1"/>
    <property type="molecule type" value="Genomic_DNA"/>
</dbReference>
<dbReference type="GO" id="GO:0003700">
    <property type="term" value="F:DNA-binding transcription factor activity"/>
    <property type="evidence" value="ECO:0007669"/>
    <property type="project" value="InterPro"/>
</dbReference>
<dbReference type="InterPro" id="IPR036638">
    <property type="entry name" value="HLH_DNA-bd_sf"/>
</dbReference>
<dbReference type="GO" id="GO:0000976">
    <property type="term" value="F:transcription cis-regulatory region binding"/>
    <property type="evidence" value="ECO:0007669"/>
    <property type="project" value="TreeGrafter"/>
</dbReference>
<dbReference type="InterPro" id="IPR011598">
    <property type="entry name" value="bHLH_dom"/>
</dbReference>
<sequence>MSCEVPEQWLVAGDVLDKRDDDDEPLDDGADNSPSPPEPHAERKSRRGRKPGPRTAGPASSHVEAERQRRDRLNRRFCELRAAVPTVSRMDRASLLSDATAYIAELRGRVKELETEAKTRRMTGAEASQSPQHFSLEVRMVGRDAASLRLTTPAARHAQAPACLMAAIRALDLLVQNACVCRVGGPTVQDVVVDVPAAGGLLGEDYLRAALLHRLLQESV</sequence>